<organism evidence="1 2">
    <name type="scientific">Austropuccinia psidii MF-1</name>
    <dbReference type="NCBI Taxonomy" id="1389203"/>
    <lineage>
        <taxon>Eukaryota</taxon>
        <taxon>Fungi</taxon>
        <taxon>Dikarya</taxon>
        <taxon>Basidiomycota</taxon>
        <taxon>Pucciniomycotina</taxon>
        <taxon>Pucciniomycetes</taxon>
        <taxon>Pucciniales</taxon>
        <taxon>Sphaerophragmiaceae</taxon>
        <taxon>Austropuccinia</taxon>
    </lineage>
</organism>
<dbReference type="AlphaFoldDB" id="A0A9Q3GEB4"/>
<evidence type="ECO:0000313" key="1">
    <source>
        <dbReference type="EMBL" id="MBW0464199.1"/>
    </source>
</evidence>
<evidence type="ECO:0000313" key="2">
    <source>
        <dbReference type="Proteomes" id="UP000765509"/>
    </source>
</evidence>
<comment type="caution">
    <text evidence="1">The sequence shown here is derived from an EMBL/GenBank/DDBJ whole genome shotgun (WGS) entry which is preliminary data.</text>
</comment>
<dbReference type="Proteomes" id="UP000765509">
    <property type="component" value="Unassembled WGS sequence"/>
</dbReference>
<name>A0A9Q3GEB4_9BASI</name>
<reference evidence="1" key="1">
    <citation type="submission" date="2021-03" db="EMBL/GenBank/DDBJ databases">
        <title>Draft genome sequence of rust myrtle Austropuccinia psidii MF-1, a brazilian biotype.</title>
        <authorList>
            <person name="Quecine M.C."/>
            <person name="Pachon D.M.R."/>
            <person name="Bonatelli M.L."/>
            <person name="Correr F.H."/>
            <person name="Franceschini L.M."/>
            <person name="Leite T.F."/>
            <person name="Margarido G.R.A."/>
            <person name="Almeida C.A."/>
            <person name="Ferrarezi J.A."/>
            <person name="Labate C.A."/>
        </authorList>
    </citation>
    <scope>NUCLEOTIDE SEQUENCE</scope>
    <source>
        <strain evidence="1">MF-1</strain>
    </source>
</reference>
<sequence>MPVQHSPHARNTISQARTQAFLTPAPRAPLSGTPAVPQLRAHLDREPIMEGRKRSKQIKIFLLNGWSFSWKVKDIFQRSWSEWQRGGGEFCGRGQI</sequence>
<dbReference type="EMBL" id="AVOT02000720">
    <property type="protein sequence ID" value="MBW0464199.1"/>
    <property type="molecule type" value="Genomic_DNA"/>
</dbReference>
<gene>
    <name evidence="1" type="ORF">O181_003914</name>
</gene>
<accession>A0A9Q3GEB4</accession>
<protein>
    <submittedName>
        <fullName evidence="1">Uncharacterized protein</fullName>
    </submittedName>
</protein>
<keyword evidence="2" id="KW-1185">Reference proteome</keyword>
<proteinExistence type="predicted"/>